<dbReference type="GO" id="GO:1990444">
    <property type="term" value="F:F-box domain binding"/>
    <property type="evidence" value="ECO:0007669"/>
    <property type="project" value="TreeGrafter"/>
</dbReference>
<feature type="domain" description="Tyrosine-protein phosphatase" evidence="2">
    <location>
        <begin position="50"/>
        <end position="198"/>
    </location>
</feature>
<feature type="domain" description="Tyrosine specific protein phosphatases" evidence="3">
    <location>
        <begin position="118"/>
        <end position="176"/>
    </location>
</feature>
<dbReference type="SUPFAM" id="SSF52799">
    <property type="entry name" value="(Phosphotyrosine protein) phosphatases II"/>
    <property type="match status" value="1"/>
</dbReference>
<dbReference type="PANTHER" id="PTHR46588">
    <property type="entry name" value="SERINE/THREONINE/TYROSINE-INTERACTING PROTEIN"/>
    <property type="match status" value="1"/>
</dbReference>
<keyword evidence="5" id="KW-1185">Reference proteome</keyword>
<dbReference type="GO" id="GO:0005654">
    <property type="term" value="C:nucleoplasm"/>
    <property type="evidence" value="ECO:0007669"/>
    <property type="project" value="TreeGrafter"/>
</dbReference>
<dbReference type="InterPro" id="IPR029021">
    <property type="entry name" value="Prot-tyrosine_phosphatase-like"/>
</dbReference>
<dbReference type="PROSITE" id="PS50054">
    <property type="entry name" value="TYR_PHOSPHATASE_DUAL"/>
    <property type="match status" value="1"/>
</dbReference>
<dbReference type="InterPro" id="IPR020422">
    <property type="entry name" value="TYR_PHOSPHATASE_DUAL_dom"/>
</dbReference>
<dbReference type="AlphaFoldDB" id="A0AAV2N189"/>
<organism evidence="4 5">
    <name type="scientific">Lasius platythorax</name>
    <dbReference type="NCBI Taxonomy" id="488582"/>
    <lineage>
        <taxon>Eukaryota</taxon>
        <taxon>Metazoa</taxon>
        <taxon>Ecdysozoa</taxon>
        <taxon>Arthropoda</taxon>
        <taxon>Hexapoda</taxon>
        <taxon>Insecta</taxon>
        <taxon>Pterygota</taxon>
        <taxon>Neoptera</taxon>
        <taxon>Endopterygota</taxon>
        <taxon>Hymenoptera</taxon>
        <taxon>Apocrita</taxon>
        <taxon>Aculeata</taxon>
        <taxon>Formicoidea</taxon>
        <taxon>Formicidae</taxon>
        <taxon>Formicinae</taxon>
        <taxon>Lasius</taxon>
        <taxon>Lasius</taxon>
    </lineage>
</organism>
<dbReference type="FunFam" id="3.90.190.10:FF:000036">
    <property type="entry name" value="Serine/threonine/tyrosine-interacting protein a"/>
    <property type="match status" value="1"/>
</dbReference>
<dbReference type="InterPro" id="IPR000340">
    <property type="entry name" value="Dual-sp_phosphatase_cat-dom"/>
</dbReference>
<name>A0AAV2N189_9HYME</name>
<dbReference type="SMART" id="SM00195">
    <property type="entry name" value="DSPc"/>
    <property type="match status" value="1"/>
</dbReference>
<evidence type="ECO:0000259" key="2">
    <source>
        <dbReference type="PROSITE" id="PS50054"/>
    </source>
</evidence>
<dbReference type="Gene3D" id="3.90.190.10">
    <property type="entry name" value="Protein tyrosine phosphatase superfamily"/>
    <property type="match status" value="1"/>
</dbReference>
<dbReference type="Pfam" id="PF00782">
    <property type="entry name" value="DSPc"/>
    <property type="match status" value="1"/>
</dbReference>
<dbReference type="PANTHER" id="PTHR46588:SF1">
    <property type="entry name" value="SERINE_THREONINE_TYROSINE-INTERACTING PROTEIN"/>
    <property type="match status" value="1"/>
</dbReference>
<comment type="similarity">
    <text evidence="1">Belongs to the protein-tyrosine phosphatase family. Non-receptor class subfamily.</text>
</comment>
<dbReference type="EMBL" id="OZ034824">
    <property type="protein sequence ID" value="CAL1673192.1"/>
    <property type="molecule type" value="Genomic_DNA"/>
</dbReference>
<protein>
    <recommendedName>
        <fullName evidence="6">Serine/threonine/tyrosine-interacting protein</fullName>
    </recommendedName>
</protein>
<proteinExistence type="inferred from homology"/>
<dbReference type="GO" id="GO:0062026">
    <property type="term" value="P:negative regulation of SCF-dependent proteasomal ubiquitin-dependent catabolic process"/>
    <property type="evidence" value="ECO:0007669"/>
    <property type="project" value="TreeGrafter"/>
</dbReference>
<evidence type="ECO:0000313" key="5">
    <source>
        <dbReference type="Proteomes" id="UP001497644"/>
    </source>
</evidence>
<evidence type="ECO:0000256" key="1">
    <source>
        <dbReference type="ARBA" id="ARBA00009649"/>
    </source>
</evidence>
<gene>
    <name evidence="4" type="ORF">LPLAT_LOCUS140</name>
</gene>
<dbReference type="InterPro" id="IPR052449">
    <property type="entry name" value="STYX-Interacting_Phosphatase"/>
</dbReference>
<evidence type="ECO:0000259" key="3">
    <source>
        <dbReference type="PROSITE" id="PS50056"/>
    </source>
</evidence>
<evidence type="ECO:0000313" key="4">
    <source>
        <dbReference type="EMBL" id="CAL1673192.1"/>
    </source>
</evidence>
<dbReference type="GO" id="GO:0070372">
    <property type="term" value="P:regulation of ERK1 and ERK2 cascade"/>
    <property type="evidence" value="ECO:0007669"/>
    <property type="project" value="TreeGrafter"/>
</dbReference>
<reference evidence="4 5" key="1">
    <citation type="submission" date="2024-04" db="EMBL/GenBank/DDBJ databases">
        <authorList>
            <consortium name="Molecular Ecology Group"/>
        </authorList>
    </citation>
    <scope>NUCLEOTIDE SEQUENCE [LARGE SCALE GENOMIC DNA]</scope>
</reference>
<dbReference type="GO" id="GO:0005737">
    <property type="term" value="C:cytoplasm"/>
    <property type="evidence" value="ECO:0007669"/>
    <property type="project" value="TreeGrafter"/>
</dbReference>
<evidence type="ECO:0008006" key="6">
    <source>
        <dbReference type="Google" id="ProtNLM"/>
    </source>
</evidence>
<dbReference type="PROSITE" id="PS50056">
    <property type="entry name" value="TYR_PHOSPHATASE_2"/>
    <property type="match status" value="1"/>
</dbReference>
<accession>A0AAV2N189</accession>
<dbReference type="CDD" id="cd14522">
    <property type="entry name" value="DSP_STYX"/>
    <property type="match status" value="1"/>
</dbReference>
<sequence>MLSMDGNGNGIPYEELKMVKQESKEKSEDYVGESLGLGRPIEWTYTMRRHMQEVVPGVFLGPYSAASRSNLQSLQDHGITHIICIRQAIEANLIKPNFPHSFKYLVLDIADTATENIIQHFKKVKLFIDESLSLGGRVLVHGNAGISRSAALVLAYVMETYNLSQVQAYLIVQQRRFCINPNEGFMMQLREYEPIYKAEQMLKSNQQSWEGQCRKRTIHQMDANYQQDKIGDVTNS</sequence>
<dbReference type="InterPro" id="IPR000387">
    <property type="entry name" value="Tyr_Pase_dom"/>
</dbReference>
<dbReference type="Proteomes" id="UP001497644">
    <property type="component" value="Chromosome 1"/>
</dbReference>